<evidence type="ECO:0000256" key="5">
    <source>
        <dbReference type="ARBA" id="ARBA00022605"/>
    </source>
</evidence>
<evidence type="ECO:0000313" key="12">
    <source>
        <dbReference type="Proteomes" id="UP001243717"/>
    </source>
</evidence>
<dbReference type="InterPro" id="IPR042122">
    <property type="entry name" value="Ser_AcTrfase_N_sf"/>
</dbReference>
<reference evidence="11 12" key="1">
    <citation type="submission" date="2023-04" db="EMBL/GenBank/DDBJ databases">
        <title>A novel bacteria isolated from coastal sediment.</title>
        <authorList>
            <person name="Liu X.-J."/>
            <person name="Du Z.-J."/>
        </authorList>
    </citation>
    <scope>NUCLEOTIDE SEQUENCE [LARGE SCALE GENOMIC DNA]</scope>
    <source>
        <strain evidence="11 12">SDUM461004</strain>
    </source>
</reference>
<evidence type="ECO:0000259" key="10">
    <source>
        <dbReference type="SMART" id="SM00971"/>
    </source>
</evidence>
<dbReference type="InterPro" id="IPR011004">
    <property type="entry name" value="Trimer_LpxA-like_sf"/>
</dbReference>
<comment type="pathway">
    <text evidence="1">Amino-acid biosynthesis; L-cysteine biosynthesis; L-cysteine from L-serine: step 1/2.</text>
</comment>
<keyword evidence="8 11" id="KW-0012">Acyltransferase</keyword>
<dbReference type="Pfam" id="PF00132">
    <property type="entry name" value="Hexapep"/>
    <property type="match status" value="1"/>
</dbReference>
<evidence type="ECO:0000256" key="4">
    <source>
        <dbReference type="ARBA" id="ARBA00018522"/>
    </source>
</evidence>
<comment type="similarity">
    <text evidence="2">Belongs to the transferase hexapeptide repeat family.</text>
</comment>
<keyword evidence="5" id="KW-0028">Amino-acid biosynthesis</keyword>
<dbReference type="Gene3D" id="2.160.10.10">
    <property type="entry name" value="Hexapeptide repeat proteins"/>
    <property type="match status" value="1"/>
</dbReference>
<dbReference type="EC" id="2.3.1.30" evidence="3"/>
<comment type="catalytic activity">
    <reaction evidence="9">
        <text>L-serine + acetyl-CoA = O-acetyl-L-serine + CoA</text>
        <dbReference type="Rhea" id="RHEA:24560"/>
        <dbReference type="ChEBI" id="CHEBI:33384"/>
        <dbReference type="ChEBI" id="CHEBI:57287"/>
        <dbReference type="ChEBI" id="CHEBI:57288"/>
        <dbReference type="ChEBI" id="CHEBI:58340"/>
        <dbReference type="EC" id="2.3.1.30"/>
    </reaction>
</comment>
<evidence type="ECO:0000256" key="9">
    <source>
        <dbReference type="ARBA" id="ARBA00049486"/>
    </source>
</evidence>
<dbReference type="Gene3D" id="1.10.3130.10">
    <property type="entry name" value="serine acetyltransferase, domain 1"/>
    <property type="match status" value="1"/>
</dbReference>
<dbReference type="InterPro" id="IPR005881">
    <property type="entry name" value="Ser_O-AcTrfase"/>
</dbReference>
<sequence>MQAIDLDAHWNEIRRHAHDIVEREPALTTLLNETVLHRGSFAECLTFRLTRKLVNHSASIEVLHDTFMEAFLHQPAILQHVACDMIAVNERDPACPNVLTPLLYFKGLQALICYRVAHYLWNQKRTEFALYLQSLISETFAVDIHPAAKIGCGILLDHATSFVAGETTVIESNVSILHEVTLGGTGKERGDRHPKVRTGVLLGAGAKILGNVEIGEGAKVGAGSVVLKDVPPHTSVAGVPAQVIGQASEVCPALGMCHKLD</sequence>
<name>A0ABU1AGB4_9BACT</name>
<keyword evidence="6 11" id="KW-0808">Transferase</keyword>
<comment type="caution">
    <text evidence="11">The sequence shown here is derived from an EMBL/GenBank/DDBJ whole genome shotgun (WGS) entry which is preliminary data.</text>
</comment>
<protein>
    <recommendedName>
        <fullName evidence="4">Serine acetyltransferase</fullName>
        <ecNumber evidence="3">2.3.1.30</ecNumber>
    </recommendedName>
</protein>
<dbReference type="Pfam" id="PF06426">
    <property type="entry name" value="SATase_N"/>
    <property type="match status" value="1"/>
</dbReference>
<keyword evidence="7" id="KW-0677">Repeat</keyword>
<dbReference type="InterPro" id="IPR018357">
    <property type="entry name" value="Hexapep_transf_CS"/>
</dbReference>
<dbReference type="PROSITE" id="PS00101">
    <property type="entry name" value="HEXAPEP_TRANSFERASES"/>
    <property type="match status" value="1"/>
</dbReference>
<dbReference type="NCBIfam" id="NF041874">
    <property type="entry name" value="EPS_EpsC"/>
    <property type="match status" value="1"/>
</dbReference>
<gene>
    <name evidence="11" type="primary">cysE</name>
    <name evidence="11" type="ORF">QEH59_00410</name>
</gene>
<dbReference type="EMBL" id="JARXIC010000001">
    <property type="protein sequence ID" value="MDQ8192865.1"/>
    <property type="molecule type" value="Genomic_DNA"/>
</dbReference>
<evidence type="ECO:0000256" key="1">
    <source>
        <dbReference type="ARBA" id="ARBA00004876"/>
    </source>
</evidence>
<proteinExistence type="inferred from homology"/>
<evidence type="ECO:0000256" key="6">
    <source>
        <dbReference type="ARBA" id="ARBA00022679"/>
    </source>
</evidence>
<dbReference type="NCBIfam" id="TIGR01172">
    <property type="entry name" value="cysE"/>
    <property type="match status" value="1"/>
</dbReference>
<dbReference type="PANTHER" id="PTHR42811">
    <property type="entry name" value="SERINE ACETYLTRANSFERASE"/>
    <property type="match status" value="1"/>
</dbReference>
<evidence type="ECO:0000256" key="3">
    <source>
        <dbReference type="ARBA" id="ARBA00013266"/>
    </source>
</evidence>
<evidence type="ECO:0000256" key="8">
    <source>
        <dbReference type="ARBA" id="ARBA00023315"/>
    </source>
</evidence>
<keyword evidence="12" id="KW-1185">Reference proteome</keyword>
<dbReference type="SUPFAM" id="SSF51161">
    <property type="entry name" value="Trimeric LpxA-like enzymes"/>
    <property type="match status" value="1"/>
</dbReference>
<dbReference type="CDD" id="cd03354">
    <property type="entry name" value="LbH_SAT"/>
    <property type="match status" value="1"/>
</dbReference>
<evidence type="ECO:0000256" key="7">
    <source>
        <dbReference type="ARBA" id="ARBA00022737"/>
    </source>
</evidence>
<dbReference type="InterPro" id="IPR001451">
    <property type="entry name" value="Hexapep"/>
</dbReference>
<dbReference type="SMART" id="SM00971">
    <property type="entry name" value="SATase_N"/>
    <property type="match status" value="1"/>
</dbReference>
<dbReference type="InterPro" id="IPR010493">
    <property type="entry name" value="Ser_AcTrfase_N"/>
</dbReference>
<organism evidence="11 12">
    <name type="scientific">Thalassobacterium sedimentorum</name>
    <dbReference type="NCBI Taxonomy" id="3041258"/>
    <lineage>
        <taxon>Bacteria</taxon>
        <taxon>Pseudomonadati</taxon>
        <taxon>Verrucomicrobiota</taxon>
        <taxon>Opitutia</taxon>
        <taxon>Puniceicoccales</taxon>
        <taxon>Coraliomargaritaceae</taxon>
        <taxon>Thalassobacterium</taxon>
    </lineage>
</organism>
<evidence type="ECO:0000256" key="2">
    <source>
        <dbReference type="ARBA" id="ARBA00007274"/>
    </source>
</evidence>
<dbReference type="GO" id="GO:0009001">
    <property type="term" value="F:serine O-acetyltransferase activity"/>
    <property type="evidence" value="ECO:0007669"/>
    <property type="project" value="UniProtKB-EC"/>
</dbReference>
<evidence type="ECO:0000313" key="11">
    <source>
        <dbReference type="EMBL" id="MDQ8192865.1"/>
    </source>
</evidence>
<dbReference type="InterPro" id="IPR045304">
    <property type="entry name" value="LbH_SAT"/>
</dbReference>
<dbReference type="RefSeq" id="WP_308948878.1">
    <property type="nucleotide sequence ID" value="NZ_JARXIC010000001.1"/>
</dbReference>
<feature type="domain" description="Serine acetyltransferase N-terminal" evidence="10">
    <location>
        <begin position="10"/>
        <end position="113"/>
    </location>
</feature>
<dbReference type="Proteomes" id="UP001243717">
    <property type="component" value="Unassembled WGS sequence"/>
</dbReference>
<accession>A0ABU1AGB4</accession>
<dbReference type="InterPro" id="IPR053376">
    <property type="entry name" value="Serine_acetyltransferase"/>
</dbReference>